<dbReference type="HOGENOM" id="CLU_2556192_0_0_11"/>
<reference evidence="2 4" key="1">
    <citation type="submission" date="2014-03" db="EMBL/GenBank/DDBJ databases">
        <title>Complete genome sequence of the Radio-Resistant Rubrobacter radiotolerans RSPS-4.</title>
        <authorList>
            <person name="Egas C.C."/>
            <person name="Barroso C.C."/>
            <person name="Froufe H.J.C."/>
            <person name="Pacheco J.J."/>
            <person name="Albuquerque L.L."/>
            <person name="da Costa M.M.S."/>
        </authorList>
    </citation>
    <scope>NUCLEOTIDE SEQUENCE [LARGE SCALE GENOMIC DNA]</scope>
    <source>
        <strain evidence="2 4">RSPS-4</strain>
        <plasmid evidence="2 4">3</plasmid>
    </source>
</reference>
<evidence type="ECO:0000313" key="2">
    <source>
        <dbReference type="EMBL" id="AHY48400.1"/>
    </source>
</evidence>
<protein>
    <submittedName>
        <fullName evidence="2">Uncharacterized protein</fullName>
    </submittedName>
</protein>
<dbReference type="Proteomes" id="UP000025229">
    <property type="component" value="Plasmid 3"/>
</dbReference>
<dbReference type="OrthoDB" id="1525146at2"/>
<keyword evidence="4" id="KW-1185">Reference proteome</keyword>
<dbReference type="Proteomes" id="UP001281130">
    <property type="component" value="Unassembled WGS sequence"/>
</dbReference>
<dbReference type="EMBL" id="CP007517">
    <property type="protein sequence ID" value="AHY48400.1"/>
    <property type="molecule type" value="Genomic_DNA"/>
</dbReference>
<gene>
    <name evidence="2" type="ORF">RradSPS_3117</name>
    <name evidence="3" type="ORF">SIL72_16465</name>
</gene>
<evidence type="ECO:0000313" key="4">
    <source>
        <dbReference type="Proteomes" id="UP000025229"/>
    </source>
</evidence>
<dbReference type="KEGG" id="rrd:RradSPS_3117"/>
<dbReference type="EMBL" id="JAWXXX010000004">
    <property type="protein sequence ID" value="MDX5895625.1"/>
    <property type="molecule type" value="Genomic_DNA"/>
</dbReference>
<evidence type="ECO:0000313" key="3">
    <source>
        <dbReference type="EMBL" id="MDX5895625.1"/>
    </source>
</evidence>
<accession>A0A023X8N9</accession>
<feature type="region of interest" description="Disordered" evidence="1">
    <location>
        <begin position="44"/>
        <end position="66"/>
    </location>
</feature>
<dbReference type="RefSeq" id="WP_051590090.1">
    <property type="nucleotide sequence ID" value="NZ_CP007517.1"/>
</dbReference>
<name>A0A023X8N9_RUBRA</name>
<keyword evidence="2" id="KW-0614">Plasmid</keyword>
<dbReference type="AlphaFoldDB" id="A0A023X8N9"/>
<organism evidence="2 4">
    <name type="scientific">Rubrobacter radiotolerans</name>
    <name type="common">Arthrobacter radiotolerans</name>
    <dbReference type="NCBI Taxonomy" id="42256"/>
    <lineage>
        <taxon>Bacteria</taxon>
        <taxon>Bacillati</taxon>
        <taxon>Actinomycetota</taxon>
        <taxon>Rubrobacteria</taxon>
        <taxon>Rubrobacterales</taxon>
        <taxon>Rubrobacteraceae</taxon>
        <taxon>Rubrobacter</taxon>
    </lineage>
</organism>
<geneLocation type="plasmid" evidence="2">
    <name>3</name>
</geneLocation>
<sequence length="82" mass="8992">MLRPLTGKIVAYAGELVRSHALRAYDAVHLATALDLRDEARTLEKASQKSGEEVSESDAELETRLMSYDSSLERAARAEGLT</sequence>
<proteinExistence type="predicted"/>
<evidence type="ECO:0000256" key="1">
    <source>
        <dbReference type="SAM" id="MobiDB-lite"/>
    </source>
</evidence>
<dbReference type="PATRIC" id="fig|42256.3.peg.3161"/>
<reference evidence="3" key="2">
    <citation type="submission" date="2023-11" db="EMBL/GenBank/DDBJ databases">
        <title>MicrobeMod: A computational toolkit for identifying prokaryotic methylation and restriction-modification with nanopore sequencing.</title>
        <authorList>
            <person name="Crits-Christoph A."/>
            <person name="Kang S.C."/>
            <person name="Lee H."/>
            <person name="Ostrov N."/>
        </authorList>
    </citation>
    <scope>NUCLEOTIDE SEQUENCE</scope>
    <source>
        <strain evidence="3">ATCC 51242</strain>
    </source>
</reference>